<dbReference type="Proteomes" id="UP001152561">
    <property type="component" value="Unassembled WGS sequence"/>
</dbReference>
<dbReference type="AlphaFoldDB" id="A0A9Q1M0V9"/>
<name>A0A9Q1M0V9_9SOLA</name>
<keyword evidence="2" id="KW-1185">Reference proteome</keyword>
<organism evidence="1 2">
    <name type="scientific">Anisodus acutangulus</name>
    <dbReference type="NCBI Taxonomy" id="402998"/>
    <lineage>
        <taxon>Eukaryota</taxon>
        <taxon>Viridiplantae</taxon>
        <taxon>Streptophyta</taxon>
        <taxon>Embryophyta</taxon>
        <taxon>Tracheophyta</taxon>
        <taxon>Spermatophyta</taxon>
        <taxon>Magnoliopsida</taxon>
        <taxon>eudicotyledons</taxon>
        <taxon>Gunneridae</taxon>
        <taxon>Pentapetalae</taxon>
        <taxon>asterids</taxon>
        <taxon>lamiids</taxon>
        <taxon>Solanales</taxon>
        <taxon>Solanaceae</taxon>
        <taxon>Solanoideae</taxon>
        <taxon>Hyoscyameae</taxon>
        <taxon>Anisodus</taxon>
    </lineage>
</organism>
<evidence type="ECO:0000313" key="2">
    <source>
        <dbReference type="Proteomes" id="UP001152561"/>
    </source>
</evidence>
<evidence type="ECO:0000313" key="1">
    <source>
        <dbReference type="EMBL" id="KAJ8546490.1"/>
    </source>
</evidence>
<accession>A0A9Q1M0V9</accession>
<dbReference type="EMBL" id="JAJAGQ010000013">
    <property type="protein sequence ID" value="KAJ8546490.1"/>
    <property type="molecule type" value="Genomic_DNA"/>
</dbReference>
<sequence>MLIFHDTSHFPSDSFFIVTEIASTIEDKVEEEEVEEGEISNEKSSCMDNQGVVQVPRQKDNNASVVDHDCSEDISARDVDNSCIRVRESSVRFFILGGHKVSNVVVEAHIKSTISVGNITGDIICFAEKGKDLTSSSDISAEGDNSLEA</sequence>
<comment type="caution">
    <text evidence="1">The sequence shown here is derived from an EMBL/GenBank/DDBJ whole genome shotgun (WGS) entry which is preliminary data.</text>
</comment>
<proteinExistence type="predicted"/>
<protein>
    <submittedName>
        <fullName evidence="1">Uncharacterized protein</fullName>
    </submittedName>
</protein>
<gene>
    <name evidence="1" type="ORF">K7X08_032367</name>
</gene>
<reference evidence="2" key="1">
    <citation type="journal article" date="2023" name="Proc. Natl. Acad. Sci. U.S.A.">
        <title>Genomic and structural basis for evolution of tropane alkaloid biosynthesis.</title>
        <authorList>
            <person name="Wanga Y.-J."/>
            <person name="Taina T."/>
            <person name="Yua J.-Y."/>
            <person name="Lia J."/>
            <person name="Xua B."/>
            <person name="Chenc J."/>
            <person name="D'Auriad J.C."/>
            <person name="Huanga J.-P."/>
            <person name="Huanga S.-X."/>
        </authorList>
    </citation>
    <scope>NUCLEOTIDE SEQUENCE [LARGE SCALE GENOMIC DNA]</scope>
    <source>
        <strain evidence="2">cv. KIB-2019</strain>
    </source>
</reference>